<protein>
    <submittedName>
        <fullName evidence="2">Uncharacterized protein</fullName>
    </submittedName>
</protein>
<name>A0A518F1C5_9BACT</name>
<feature type="compositionally biased region" description="Basic and acidic residues" evidence="1">
    <location>
        <begin position="24"/>
        <end position="34"/>
    </location>
</feature>
<evidence type="ECO:0000313" key="2">
    <source>
        <dbReference type="EMBL" id="QDV10143.1"/>
    </source>
</evidence>
<dbReference type="Proteomes" id="UP000320390">
    <property type="component" value="Chromosome"/>
</dbReference>
<keyword evidence="3" id="KW-1185">Reference proteome</keyword>
<organism evidence="2 3">
    <name type="scientific">Saltatorellus ferox</name>
    <dbReference type="NCBI Taxonomy" id="2528018"/>
    <lineage>
        <taxon>Bacteria</taxon>
        <taxon>Pseudomonadati</taxon>
        <taxon>Planctomycetota</taxon>
        <taxon>Planctomycetia</taxon>
        <taxon>Planctomycetia incertae sedis</taxon>
        <taxon>Saltatorellus</taxon>
    </lineage>
</organism>
<accession>A0A518F1C5</accession>
<dbReference type="AlphaFoldDB" id="A0A518F1C5"/>
<evidence type="ECO:0000256" key="1">
    <source>
        <dbReference type="SAM" id="MobiDB-lite"/>
    </source>
</evidence>
<evidence type="ECO:0000313" key="3">
    <source>
        <dbReference type="Proteomes" id="UP000320390"/>
    </source>
</evidence>
<reference evidence="2 3" key="1">
    <citation type="submission" date="2019-02" db="EMBL/GenBank/DDBJ databases">
        <title>Deep-cultivation of Planctomycetes and their phenomic and genomic characterization uncovers novel biology.</title>
        <authorList>
            <person name="Wiegand S."/>
            <person name="Jogler M."/>
            <person name="Boedeker C."/>
            <person name="Pinto D."/>
            <person name="Vollmers J."/>
            <person name="Rivas-Marin E."/>
            <person name="Kohn T."/>
            <person name="Peeters S.H."/>
            <person name="Heuer A."/>
            <person name="Rast P."/>
            <person name="Oberbeckmann S."/>
            <person name="Bunk B."/>
            <person name="Jeske O."/>
            <person name="Meyerdierks A."/>
            <person name="Storesund J.E."/>
            <person name="Kallscheuer N."/>
            <person name="Luecker S."/>
            <person name="Lage O.M."/>
            <person name="Pohl T."/>
            <person name="Merkel B.J."/>
            <person name="Hornburger P."/>
            <person name="Mueller R.-W."/>
            <person name="Bruemmer F."/>
            <person name="Labrenz M."/>
            <person name="Spormann A.M."/>
            <person name="Op den Camp H."/>
            <person name="Overmann J."/>
            <person name="Amann R."/>
            <person name="Jetten M.S.M."/>
            <person name="Mascher T."/>
            <person name="Medema M.H."/>
            <person name="Devos D.P."/>
            <person name="Kaster A.-K."/>
            <person name="Ovreas L."/>
            <person name="Rohde M."/>
            <person name="Galperin M.Y."/>
            <person name="Jogler C."/>
        </authorList>
    </citation>
    <scope>NUCLEOTIDE SEQUENCE [LARGE SCALE GENOMIC DNA]</scope>
    <source>
        <strain evidence="2 3">Poly30</strain>
    </source>
</reference>
<sequence length="63" mass="6652">MAAEAVARVFNEENQGQELNGLWGRERGELKEPPESPLVGEGFSAVRDSLRIGASDAGILVAG</sequence>
<gene>
    <name evidence="2" type="ORF">Poly30_57050</name>
</gene>
<dbReference type="EMBL" id="CP036434">
    <property type="protein sequence ID" value="QDV10143.1"/>
    <property type="molecule type" value="Genomic_DNA"/>
</dbReference>
<feature type="region of interest" description="Disordered" evidence="1">
    <location>
        <begin position="20"/>
        <end position="41"/>
    </location>
</feature>
<proteinExistence type="predicted"/>